<dbReference type="SUPFAM" id="SSF48371">
    <property type="entry name" value="ARM repeat"/>
    <property type="match status" value="1"/>
</dbReference>
<feature type="compositionally biased region" description="Basic and acidic residues" evidence="1">
    <location>
        <begin position="252"/>
        <end position="261"/>
    </location>
</feature>
<evidence type="ECO:0000256" key="1">
    <source>
        <dbReference type="SAM" id="MobiDB-lite"/>
    </source>
</evidence>
<feature type="compositionally biased region" description="Low complexity" evidence="1">
    <location>
        <begin position="393"/>
        <end position="403"/>
    </location>
</feature>
<organism evidence="2 3">
    <name type="scientific">Gnomoniopsis smithogilvyi</name>
    <dbReference type="NCBI Taxonomy" id="1191159"/>
    <lineage>
        <taxon>Eukaryota</taxon>
        <taxon>Fungi</taxon>
        <taxon>Dikarya</taxon>
        <taxon>Ascomycota</taxon>
        <taxon>Pezizomycotina</taxon>
        <taxon>Sordariomycetes</taxon>
        <taxon>Sordariomycetidae</taxon>
        <taxon>Diaporthales</taxon>
        <taxon>Gnomoniaceae</taxon>
        <taxon>Gnomoniopsis</taxon>
    </lineage>
</organism>
<comment type="caution">
    <text evidence="2">The sequence shown here is derived from an EMBL/GenBank/DDBJ whole genome shotgun (WGS) entry which is preliminary data.</text>
</comment>
<feature type="region of interest" description="Disordered" evidence="1">
    <location>
        <begin position="242"/>
        <end position="264"/>
    </location>
</feature>
<dbReference type="AlphaFoldDB" id="A0A9W9CZM3"/>
<keyword evidence="3" id="KW-1185">Reference proteome</keyword>
<proteinExistence type="predicted"/>
<feature type="region of interest" description="Disordered" evidence="1">
    <location>
        <begin position="390"/>
        <end position="410"/>
    </location>
</feature>
<dbReference type="Gene3D" id="1.25.40.180">
    <property type="match status" value="1"/>
</dbReference>
<accession>A0A9W9CZM3</accession>
<sequence length="662" mass="73420">MEQFNRYELRICILRCTELVDILQPYPDLHPIQDGANQVLSTLLRMVVRTIPLDAEIHNLAAYNQEILAIEQRRDSWAVTLDKVQSDRDAILLRMGFIREISEIYSPASNFRQSVGLAHSAATTNTLDKEIKQVEAIGRVSSEDENTGEVGEDETKILNSNATVYKTKVETVLHETDRNILMRAALRDCASGNGAYISLDKDADDALREAAINKIAGSISAAHPCASLDAQKQIVAASRIESESAIEPSTNVDRKKPEKVDVSCSNTDTNVLDNLKVHRTTASSDTVEDTELTTFDIAQQSDECIRDAVAKDHWRGLVEPKLSGSESNETDSSSEQPLPALHILALNHNVSEPNTSGSRRVAPVNTCSLDSPVALKDMHFVVDPEISGLEETSSNNASSRISSKLPTPSTRHFTDLPLGADISSHLENISPSNAENTASLILETSELSKDLFKKQHSHRALPVLEYIFATACRDSARAASYARCLKRVVDLISPEIRGKTMKDKRGVTLPGSRLLCAYLRDMCQEYSTQVLSDPEVQLGFPKFLGQLHKNSFILDEAMIHEFIRVWLENGPCIFNVGRLYHLLKAAGGKMDATSSGPLKMTRHFEVIEKYALDSATAEYVVVVLVSLMELRDAEWQDKDPEWSTRTSSLIKREVEKKVAHVR</sequence>
<name>A0A9W9CZM3_9PEZI</name>
<dbReference type="EMBL" id="JAPEVB010000002">
    <property type="protein sequence ID" value="KAJ4393957.1"/>
    <property type="molecule type" value="Genomic_DNA"/>
</dbReference>
<protein>
    <submittedName>
        <fullName evidence="2">Uncharacterized protein</fullName>
    </submittedName>
</protein>
<reference evidence="2" key="1">
    <citation type="submission" date="2022-10" db="EMBL/GenBank/DDBJ databases">
        <title>Tapping the CABI collections for fungal endophytes: first genome assemblies for Collariella, Neodidymelliopsis, Ascochyta clinopodiicola, Didymella pomorum, Didymosphaeria variabile, Neocosmospora piperis and Neocucurbitaria cava.</title>
        <authorList>
            <person name="Hill R."/>
        </authorList>
    </citation>
    <scope>NUCLEOTIDE SEQUENCE</scope>
    <source>
        <strain evidence="2">IMI 355082</strain>
    </source>
</reference>
<gene>
    <name evidence="2" type="ORF">N0V93_003174</name>
</gene>
<dbReference type="Proteomes" id="UP001140453">
    <property type="component" value="Unassembled WGS sequence"/>
</dbReference>
<dbReference type="InterPro" id="IPR016024">
    <property type="entry name" value="ARM-type_fold"/>
</dbReference>
<evidence type="ECO:0000313" key="3">
    <source>
        <dbReference type="Proteomes" id="UP001140453"/>
    </source>
</evidence>
<evidence type="ECO:0000313" key="2">
    <source>
        <dbReference type="EMBL" id="KAJ4393957.1"/>
    </source>
</evidence>
<dbReference type="OrthoDB" id="10556086at2759"/>